<reference evidence="8 9" key="1">
    <citation type="submission" date="2019-06" db="EMBL/GenBank/DDBJ databases">
        <title>Sequencing the genomes of 1000 actinobacteria strains.</title>
        <authorList>
            <person name="Klenk H.-P."/>
        </authorList>
    </citation>
    <scope>NUCLEOTIDE SEQUENCE [LARGE SCALE GENOMIC DNA]</scope>
    <source>
        <strain evidence="8 9">DSM 45511</strain>
    </source>
</reference>
<dbReference type="GO" id="GO:0005886">
    <property type="term" value="C:plasma membrane"/>
    <property type="evidence" value="ECO:0007669"/>
    <property type="project" value="UniProtKB-SubCell"/>
</dbReference>
<dbReference type="RefSeq" id="WP_142106688.1">
    <property type="nucleotide sequence ID" value="NZ_VFPH01000003.1"/>
</dbReference>
<dbReference type="PANTHER" id="PTHR23514:SF13">
    <property type="entry name" value="INNER MEMBRANE PROTEIN YBJJ"/>
    <property type="match status" value="1"/>
</dbReference>
<feature type="transmembrane region" description="Helical" evidence="5">
    <location>
        <begin position="135"/>
        <end position="154"/>
    </location>
</feature>
<evidence type="ECO:0000256" key="3">
    <source>
        <dbReference type="ARBA" id="ARBA00022989"/>
    </source>
</evidence>
<keyword evidence="2 5" id="KW-0812">Transmembrane</keyword>
<dbReference type="PROSITE" id="PS50850">
    <property type="entry name" value="MFS"/>
    <property type="match status" value="1"/>
</dbReference>
<evidence type="ECO:0000256" key="4">
    <source>
        <dbReference type="ARBA" id="ARBA00023136"/>
    </source>
</evidence>
<dbReference type="CDD" id="cd17393">
    <property type="entry name" value="MFS_MosC_like"/>
    <property type="match status" value="1"/>
</dbReference>
<feature type="signal peptide" evidence="6">
    <location>
        <begin position="1"/>
        <end position="25"/>
    </location>
</feature>
<proteinExistence type="predicted"/>
<dbReference type="GO" id="GO:0022857">
    <property type="term" value="F:transmembrane transporter activity"/>
    <property type="evidence" value="ECO:0007669"/>
    <property type="project" value="InterPro"/>
</dbReference>
<protein>
    <submittedName>
        <fullName evidence="8">Fucose permease</fullName>
    </submittedName>
</protein>
<evidence type="ECO:0000313" key="8">
    <source>
        <dbReference type="EMBL" id="TQM35330.1"/>
    </source>
</evidence>
<evidence type="ECO:0000313" key="9">
    <source>
        <dbReference type="Proteomes" id="UP000319818"/>
    </source>
</evidence>
<keyword evidence="9" id="KW-1185">Reference proteome</keyword>
<accession>A0A543FN93</accession>
<keyword evidence="4 5" id="KW-0472">Membrane</keyword>
<comment type="subcellular location">
    <subcellularLocation>
        <location evidence="1">Cell membrane</location>
        <topology evidence="1">Multi-pass membrane protein</topology>
    </subcellularLocation>
</comment>
<evidence type="ECO:0000256" key="1">
    <source>
        <dbReference type="ARBA" id="ARBA00004651"/>
    </source>
</evidence>
<feature type="transmembrane region" description="Helical" evidence="5">
    <location>
        <begin position="46"/>
        <end position="67"/>
    </location>
</feature>
<keyword evidence="3 5" id="KW-1133">Transmembrane helix</keyword>
<feature type="transmembrane region" description="Helical" evidence="5">
    <location>
        <begin position="235"/>
        <end position="254"/>
    </location>
</feature>
<evidence type="ECO:0000256" key="6">
    <source>
        <dbReference type="SAM" id="SignalP"/>
    </source>
</evidence>
<dbReference type="InterPro" id="IPR051788">
    <property type="entry name" value="MFS_Transporter"/>
</dbReference>
<dbReference type="AlphaFoldDB" id="A0A543FN93"/>
<organism evidence="8 9">
    <name type="scientific">Pseudonocardia cypriaca</name>
    <dbReference type="NCBI Taxonomy" id="882449"/>
    <lineage>
        <taxon>Bacteria</taxon>
        <taxon>Bacillati</taxon>
        <taxon>Actinomycetota</taxon>
        <taxon>Actinomycetes</taxon>
        <taxon>Pseudonocardiales</taxon>
        <taxon>Pseudonocardiaceae</taxon>
        <taxon>Pseudonocardia</taxon>
    </lineage>
</organism>
<dbReference type="Gene3D" id="1.20.1250.20">
    <property type="entry name" value="MFS general substrate transporter like domains"/>
    <property type="match status" value="2"/>
</dbReference>
<gene>
    <name evidence="8" type="ORF">FB388_6761</name>
</gene>
<feature type="transmembrane region" description="Helical" evidence="5">
    <location>
        <begin position="266"/>
        <end position="285"/>
    </location>
</feature>
<dbReference type="InterPro" id="IPR020846">
    <property type="entry name" value="MFS_dom"/>
</dbReference>
<dbReference type="OrthoDB" id="151222at2"/>
<dbReference type="Proteomes" id="UP000319818">
    <property type="component" value="Unassembled WGS sequence"/>
</dbReference>
<sequence>MAPRRARIGVSVVFLVCGAAFATWAARVPAAQERLGLNEGELALGLFGLAAGSVVALVGAGALVTLIGSRRTSIVGATVLCAGLPAVAAAPDLVLFVAALAVLGAGNSLLDVAMNAHAARVEDAYGRPIFAGFHAFWNVGGLAGSGLAAGLAAAEVPIGVHFPIAAAVLLGVALGATTAFLPGTDPGADGPAFSLPSRALVPLGAIAFCGFLAEGTVNDWSAVLLTTGSGAAESVASLGYFAFSIAMIGVRLGADRFVARAGAVAVTRLAAAVTVVGFAVVVLAPVPAVGIAGFAVVGLGVAAIVPVAWSVAAQKEPHAPGRAIAAVATCGYLGFLVGPVLVGALASAIGLAGAVAVAGAAALVVLLLAPSLRVAARLPG</sequence>
<evidence type="ECO:0000259" key="7">
    <source>
        <dbReference type="PROSITE" id="PS50850"/>
    </source>
</evidence>
<dbReference type="PANTHER" id="PTHR23514">
    <property type="entry name" value="BYPASS OF STOP CODON PROTEIN 6"/>
    <property type="match status" value="1"/>
</dbReference>
<feature type="chain" id="PRO_5038778200" evidence="6">
    <location>
        <begin position="26"/>
        <end position="380"/>
    </location>
</feature>
<feature type="transmembrane region" description="Helical" evidence="5">
    <location>
        <begin position="348"/>
        <end position="369"/>
    </location>
</feature>
<feature type="domain" description="Major facilitator superfamily (MFS) profile" evidence="7">
    <location>
        <begin position="171"/>
        <end position="380"/>
    </location>
</feature>
<dbReference type="InterPro" id="IPR036259">
    <property type="entry name" value="MFS_trans_sf"/>
</dbReference>
<comment type="caution">
    <text evidence="8">The sequence shown here is derived from an EMBL/GenBank/DDBJ whole genome shotgun (WGS) entry which is preliminary data.</text>
</comment>
<feature type="transmembrane region" description="Helical" evidence="5">
    <location>
        <begin position="323"/>
        <end position="342"/>
    </location>
</feature>
<evidence type="ECO:0000256" key="5">
    <source>
        <dbReference type="SAM" id="Phobius"/>
    </source>
</evidence>
<feature type="transmembrane region" description="Helical" evidence="5">
    <location>
        <begin position="160"/>
        <end position="183"/>
    </location>
</feature>
<evidence type="ECO:0000256" key="2">
    <source>
        <dbReference type="ARBA" id="ARBA00022692"/>
    </source>
</evidence>
<name>A0A543FN93_9PSEU</name>
<dbReference type="Pfam" id="PF07690">
    <property type="entry name" value="MFS_1"/>
    <property type="match status" value="1"/>
</dbReference>
<keyword evidence="6" id="KW-0732">Signal</keyword>
<feature type="transmembrane region" description="Helical" evidence="5">
    <location>
        <begin position="291"/>
        <end position="311"/>
    </location>
</feature>
<dbReference type="EMBL" id="VFPH01000003">
    <property type="protein sequence ID" value="TQM35330.1"/>
    <property type="molecule type" value="Genomic_DNA"/>
</dbReference>
<dbReference type="SUPFAM" id="SSF103473">
    <property type="entry name" value="MFS general substrate transporter"/>
    <property type="match status" value="1"/>
</dbReference>
<dbReference type="InterPro" id="IPR011701">
    <property type="entry name" value="MFS"/>
</dbReference>